<reference evidence="2 3" key="1">
    <citation type="submission" date="2018-09" db="EMBL/GenBank/DDBJ databases">
        <authorList>
            <person name="Grouzdev D.S."/>
            <person name="Krutkina M.S."/>
        </authorList>
    </citation>
    <scope>NUCLEOTIDE SEQUENCE [LARGE SCALE GENOMIC DNA]</scope>
    <source>
        <strain evidence="2 3">RmlP001</strain>
    </source>
</reference>
<sequence length="912" mass="103193">MSATDQSRAAPCFATAEGVRLRDAEAGGWRRWGPYLSERAWGTVREDYSAGGDAWSYFPHDHARSRAYRWSEDGIAGFSDEHQRWCLAVALWNGRDPILKERMFGLTNAEGNHGEDVKELWYYLDGTPTHSYMRTLYKYPQAPFPYADLIAENARRKRTDATAFEYELFDTGVFAENRYFDVTTEYAKHGPEDVLMRVTVANRGPEAAELHVLPHLWARNTWAWEEGHPKPVLALQDDGSVLAQRVHDRDRCFTALGEAEWLFCDNDTNTRRLDGTDASGFFKDGINDRVVGGDHGAVNPAGQGTKCAAWVRLRVEPGAEAVLRFRLAPRDAASLDAAGFDRVFATRIAEADAFYAAIQADIADADARLVQRQAFAGMLWSKQFYHLDVRRWLAGDPAMPPAPKQRRHGRDSDWKHLVNADIVSMPDKWEYPWYAAWDLAFHCTVFALIDPEFAKAQLVLLTREWYMHPNGQLPAYEWNFGDVNPPVHGLAAWRVYQMDRAMTGTADRGFLVRVFHKLMINFTWWVNRKDVDGRNIFQGGFLGLDNIGVFDRSKPLPTGGFISQADGTAWMAAYTLNLMQIALELAENDAAYEDIASKFFEHFLLIAEAMTDIGDGRDDDGDPALGLWDEQDGFYYDILNLPDGNRVPLRVRSLVGLIPLCAVAVLDSDTVKKFPGFASRLEWMLTNRPDLAQLVSRWGEPGKDRRLLLSLLRRHRMQALMTRMMDETEFLSAYGVRSVSKFHEAQPFIYDWDGTRFQVDYEPAESTTTLFGGNSNWRGPIWMPINFVLIEALYEFEKFYEDADFQIECPKGSGTMLTLPEIGAELSRRLNALFLRGEDGRRPVLGGNETFQTDPHFRDLVPFHEYFHGENGAGLGAAHQTGWSGLAALLLQPRRRSAGTLIPVTSAKGDAR</sequence>
<name>A0A4Q2RBL9_9HYPH</name>
<dbReference type="InterPro" id="IPR004888">
    <property type="entry name" value="Glycoside_hydrolase_63"/>
</dbReference>
<dbReference type="Gene3D" id="1.50.10.10">
    <property type="match status" value="2"/>
</dbReference>
<feature type="domain" description="Mannosylglycerate hydrolase MGH1-like glycoside hydrolase" evidence="1">
    <location>
        <begin position="431"/>
        <end position="534"/>
    </location>
</feature>
<dbReference type="RefSeq" id="WP_129219489.1">
    <property type="nucleotide sequence ID" value="NZ_QYBC01000009.1"/>
</dbReference>
<dbReference type="InterPro" id="IPR012341">
    <property type="entry name" value="6hp_glycosidase-like_sf"/>
</dbReference>
<dbReference type="GO" id="GO:0004573">
    <property type="term" value="F:Glc3Man9GlcNAc2 oligosaccharide glucosidase activity"/>
    <property type="evidence" value="ECO:0007669"/>
    <property type="project" value="InterPro"/>
</dbReference>
<dbReference type="EMBL" id="QYBC01000009">
    <property type="protein sequence ID" value="RYB04730.1"/>
    <property type="molecule type" value="Genomic_DNA"/>
</dbReference>
<accession>A0A4Q2RBL9</accession>
<dbReference type="PANTHER" id="PTHR10412:SF10">
    <property type="entry name" value="GLYCOSYL HYDROLASE FAMILY 63 C-TERMINAL DOMAIN-CONTAINING PROTEIN"/>
    <property type="match status" value="1"/>
</dbReference>
<evidence type="ECO:0000313" key="3">
    <source>
        <dbReference type="Proteomes" id="UP000289411"/>
    </source>
</evidence>
<keyword evidence="3" id="KW-1185">Reference proteome</keyword>
<gene>
    <name evidence="2" type="ORF">D3272_12360</name>
</gene>
<dbReference type="SUPFAM" id="SSF48208">
    <property type="entry name" value="Six-hairpin glycosidases"/>
    <property type="match status" value="1"/>
</dbReference>
<organism evidence="2 3">
    <name type="scientific">Lichenibacterium ramalinae</name>
    <dbReference type="NCBI Taxonomy" id="2316527"/>
    <lineage>
        <taxon>Bacteria</taxon>
        <taxon>Pseudomonadati</taxon>
        <taxon>Pseudomonadota</taxon>
        <taxon>Alphaproteobacteria</taxon>
        <taxon>Hyphomicrobiales</taxon>
        <taxon>Lichenihabitantaceae</taxon>
        <taxon>Lichenibacterium</taxon>
    </lineage>
</organism>
<dbReference type="Pfam" id="PF22422">
    <property type="entry name" value="MGH1-like_GH"/>
    <property type="match status" value="1"/>
</dbReference>
<protein>
    <submittedName>
        <fullName evidence="2">Glucosidase</fullName>
    </submittedName>
</protein>
<dbReference type="OrthoDB" id="9781878at2"/>
<dbReference type="AlphaFoldDB" id="A0A4Q2RBL9"/>
<dbReference type="InterPro" id="IPR008928">
    <property type="entry name" value="6-hairpin_glycosidase_sf"/>
</dbReference>
<evidence type="ECO:0000313" key="2">
    <source>
        <dbReference type="EMBL" id="RYB04730.1"/>
    </source>
</evidence>
<dbReference type="GO" id="GO:0009311">
    <property type="term" value="P:oligosaccharide metabolic process"/>
    <property type="evidence" value="ECO:0007669"/>
    <property type="project" value="InterPro"/>
</dbReference>
<dbReference type="InterPro" id="IPR054491">
    <property type="entry name" value="MGH1-like_GH"/>
</dbReference>
<comment type="caution">
    <text evidence="2">The sequence shown here is derived from an EMBL/GenBank/DDBJ whole genome shotgun (WGS) entry which is preliminary data.</text>
</comment>
<dbReference type="Proteomes" id="UP000289411">
    <property type="component" value="Unassembled WGS sequence"/>
</dbReference>
<evidence type="ECO:0000259" key="1">
    <source>
        <dbReference type="Pfam" id="PF22422"/>
    </source>
</evidence>
<reference evidence="2 3" key="2">
    <citation type="submission" date="2019-02" db="EMBL/GenBank/DDBJ databases">
        <title>'Lichenibacterium ramalinii' gen. nov. sp. nov., 'Lichenibacterium minor' gen. nov. sp. nov.</title>
        <authorList>
            <person name="Pankratov T."/>
        </authorList>
    </citation>
    <scope>NUCLEOTIDE SEQUENCE [LARGE SCALE GENOMIC DNA]</scope>
    <source>
        <strain evidence="2 3">RmlP001</strain>
    </source>
</reference>
<proteinExistence type="predicted"/>
<dbReference type="PANTHER" id="PTHR10412">
    <property type="entry name" value="MANNOSYL-OLIGOSACCHARIDE GLUCOSIDASE"/>
    <property type="match status" value="1"/>
</dbReference>